<dbReference type="PROSITE" id="PS50929">
    <property type="entry name" value="ABC_TM1F"/>
    <property type="match status" value="1"/>
</dbReference>
<evidence type="ECO:0000259" key="7">
    <source>
        <dbReference type="PROSITE" id="PS50929"/>
    </source>
</evidence>
<keyword evidence="4 5" id="KW-0472">Membrane</keyword>
<feature type="domain" description="ABC transporter" evidence="6">
    <location>
        <begin position="282"/>
        <end position="506"/>
    </location>
</feature>
<dbReference type="GO" id="GO:0016887">
    <property type="term" value="F:ATP hydrolysis activity"/>
    <property type="evidence" value="ECO:0007669"/>
    <property type="project" value="InterPro"/>
</dbReference>
<keyword evidence="3 5" id="KW-1133">Transmembrane helix</keyword>
<evidence type="ECO:0000256" key="4">
    <source>
        <dbReference type="ARBA" id="ARBA00023136"/>
    </source>
</evidence>
<evidence type="ECO:0000256" key="2">
    <source>
        <dbReference type="ARBA" id="ARBA00022692"/>
    </source>
</evidence>
<evidence type="ECO:0000256" key="1">
    <source>
        <dbReference type="ARBA" id="ARBA00004651"/>
    </source>
</evidence>
<dbReference type="InterPro" id="IPR036640">
    <property type="entry name" value="ABC1_TM_sf"/>
</dbReference>
<dbReference type="AlphaFoldDB" id="A0A371J736"/>
<sequence>MQKLWIYISTIVILIVLSILLKYIKEIYFCNLEKKICLYLKNNIITSIFRCNISFFKDYKKDNIITILERDVPEMLVLFVSVFHDMFSNIVVLIGLIIILFILNWEIALFALIIADIYLILQNCFDNPIKSAAGLISRKRIEFQAFNNEMLEHITNIQLHNQIHYFKNKYDEKIIEYHKAQLEGTKVSSKYYVLDGVIDGANLTLLLGYGGYLVLKKELEIGTIFAMTLYIGKLLGTLIGLINNYEEIKKAQVSFDRICYILENNQYRIPSGDMRWNNDYTIHFLNVKFNYNQEFVVSNFNLEIKQGEKLGLIGDDKYKKFSLMNLLLKMHDYEEGNIYVGDNNIKNIDDSYYDKMLLISKEPFIFSGSILENLVMGAENITNAKVYEALSLVQLKNDVDAMKQGVDTIIGEGGIHLSEKQAQKLCLARIFLLNDYPIIILDEPGSAIDMEEENIVLKNIFRRKKDSTIIVITRREEILKYCNRMVEIKKGEINVTDHGGLGAVSV</sequence>
<dbReference type="SUPFAM" id="SSF90123">
    <property type="entry name" value="ABC transporter transmembrane region"/>
    <property type="match status" value="1"/>
</dbReference>
<evidence type="ECO:0000313" key="8">
    <source>
        <dbReference type="EMBL" id="RDY28466.1"/>
    </source>
</evidence>
<feature type="transmembrane region" description="Helical" evidence="5">
    <location>
        <begin position="76"/>
        <end position="101"/>
    </location>
</feature>
<keyword evidence="2 5" id="KW-0812">Transmembrane</keyword>
<protein>
    <submittedName>
        <fullName evidence="8">ABC transporter ATP-binding protein</fullName>
    </submittedName>
</protein>
<dbReference type="PROSITE" id="PS50893">
    <property type="entry name" value="ABC_TRANSPORTER_2"/>
    <property type="match status" value="1"/>
</dbReference>
<dbReference type="GO" id="GO:0005886">
    <property type="term" value="C:plasma membrane"/>
    <property type="evidence" value="ECO:0007669"/>
    <property type="project" value="UniProtKB-SubCell"/>
</dbReference>
<dbReference type="Pfam" id="PF00664">
    <property type="entry name" value="ABC_membrane"/>
    <property type="match status" value="1"/>
</dbReference>
<accession>A0A371J736</accession>
<dbReference type="Gene3D" id="1.20.1560.10">
    <property type="entry name" value="ABC transporter type 1, transmembrane domain"/>
    <property type="match status" value="1"/>
</dbReference>
<organism evidence="8 9">
    <name type="scientific">Lachnotalea glycerini</name>
    <dbReference type="NCBI Taxonomy" id="1763509"/>
    <lineage>
        <taxon>Bacteria</taxon>
        <taxon>Bacillati</taxon>
        <taxon>Bacillota</taxon>
        <taxon>Clostridia</taxon>
        <taxon>Lachnospirales</taxon>
        <taxon>Lachnospiraceae</taxon>
        <taxon>Lachnotalea</taxon>
    </lineage>
</organism>
<keyword evidence="8" id="KW-0547">Nucleotide-binding</keyword>
<comment type="subcellular location">
    <subcellularLocation>
        <location evidence="1">Cell membrane</location>
        <topology evidence="1">Multi-pass membrane protein</topology>
    </subcellularLocation>
</comment>
<dbReference type="CDD" id="cd07346">
    <property type="entry name" value="ABC_6TM_exporters"/>
    <property type="match status" value="1"/>
</dbReference>
<dbReference type="InterPro" id="IPR011527">
    <property type="entry name" value="ABC1_TM_dom"/>
</dbReference>
<dbReference type="GO" id="GO:0015421">
    <property type="term" value="F:ABC-type oligopeptide transporter activity"/>
    <property type="evidence" value="ECO:0007669"/>
    <property type="project" value="TreeGrafter"/>
</dbReference>
<dbReference type="EMBL" id="NOKA02000085">
    <property type="protein sequence ID" value="RDY28466.1"/>
    <property type="molecule type" value="Genomic_DNA"/>
</dbReference>
<dbReference type="Proteomes" id="UP000216411">
    <property type="component" value="Unassembled WGS sequence"/>
</dbReference>
<dbReference type="PANTHER" id="PTHR43394:SF1">
    <property type="entry name" value="ATP-BINDING CASSETTE SUB-FAMILY B MEMBER 10, MITOCHONDRIAL"/>
    <property type="match status" value="1"/>
</dbReference>
<dbReference type="InterPro" id="IPR039421">
    <property type="entry name" value="Type_1_exporter"/>
</dbReference>
<dbReference type="SUPFAM" id="SSF52540">
    <property type="entry name" value="P-loop containing nucleoside triphosphate hydrolases"/>
    <property type="match status" value="1"/>
</dbReference>
<dbReference type="GO" id="GO:0005524">
    <property type="term" value="F:ATP binding"/>
    <property type="evidence" value="ECO:0007669"/>
    <property type="project" value="UniProtKB-KW"/>
</dbReference>
<dbReference type="InterPro" id="IPR003439">
    <property type="entry name" value="ABC_transporter-like_ATP-bd"/>
</dbReference>
<keyword evidence="8" id="KW-0067">ATP-binding</keyword>
<evidence type="ECO:0000256" key="5">
    <source>
        <dbReference type="SAM" id="Phobius"/>
    </source>
</evidence>
<comment type="caution">
    <text evidence="8">The sequence shown here is derived from an EMBL/GenBank/DDBJ whole genome shotgun (WGS) entry which is preliminary data.</text>
</comment>
<dbReference type="Gene3D" id="3.40.50.300">
    <property type="entry name" value="P-loop containing nucleotide triphosphate hydrolases"/>
    <property type="match status" value="1"/>
</dbReference>
<proteinExistence type="predicted"/>
<reference evidence="8 9" key="1">
    <citation type="journal article" date="2017" name="Genome Announc.">
        <title>Draft Genome Sequence of a Sporulating and Motile Strain of Lachnotalea glycerini Isolated from Water in Quebec City, Canada.</title>
        <authorList>
            <person name="Maheux A.F."/>
            <person name="Boudreau D.K."/>
            <person name="Berube E."/>
            <person name="Boissinot M."/>
            <person name="Raymond F."/>
            <person name="Brodeur S."/>
            <person name="Corbeil J."/>
            <person name="Isabel S."/>
            <person name="Omar R.F."/>
            <person name="Bergeron M.G."/>
        </authorList>
    </citation>
    <scope>NUCLEOTIDE SEQUENCE [LARGE SCALE GENOMIC DNA]</scope>
    <source>
        <strain evidence="8 9">CCRI-19302</strain>
    </source>
</reference>
<keyword evidence="9" id="KW-1185">Reference proteome</keyword>
<evidence type="ECO:0000313" key="9">
    <source>
        <dbReference type="Proteomes" id="UP000216411"/>
    </source>
</evidence>
<evidence type="ECO:0000259" key="6">
    <source>
        <dbReference type="PROSITE" id="PS50893"/>
    </source>
</evidence>
<name>A0A371J736_9FIRM</name>
<feature type="transmembrane region" description="Helical" evidence="5">
    <location>
        <begin position="6"/>
        <end position="24"/>
    </location>
</feature>
<dbReference type="InterPro" id="IPR027417">
    <property type="entry name" value="P-loop_NTPase"/>
</dbReference>
<evidence type="ECO:0000256" key="3">
    <source>
        <dbReference type="ARBA" id="ARBA00022989"/>
    </source>
</evidence>
<dbReference type="Pfam" id="PF00005">
    <property type="entry name" value="ABC_tran"/>
    <property type="match status" value="1"/>
</dbReference>
<dbReference type="PANTHER" id="PTHR43394">
    <property type="entry name" value="ATP-DEPENDENT PERMEASE MDL1, MITOCHONDRIAL"/>
    <property type="match status" value="1"/>
</dbReference>
<gene>
    <name evidence="8" type="ORF">CG710_019650</name>
</gene>
<feature type="domain" description="ABC transmembrane type-1" evidence="7">
    <location>
        <begin position="2"/>
        <end position="250"/>
    </location>
</feature>